<evidence type="ECO:0000313" key="3">
    <source>
        <dbReference type="EMBL" id="NIZ61858.1"/>
    </source>
</evidence>
<dbReference type="PANTHER" id="PTHR44051">
    <property type="entry name" value="GLUTATHIONE S-TRANSFERASE-RELATED"/>
    <property type="match status" value="1"/>
</dbReference>
<dbReference type="PANTHER" id="PTHR44051:SF21">
    <property type="entry name" value="GLUTATHIONE S-TRANSFERASE FAMILY PROTEIN"/>
    <property type="match status" value="1"/>
</dbReference>
<organism evidence="3 4">
    <name type="scientific">Parasedimentitalea denitrificans</name>
    <dbReference type="NCBI Taxonomy" id="2211118"/>
    <lineage>
        <taxon>Bacteria</taxon>
        <taxon>Pseudomonadati</taxon>
        <taxon>Pseudomonadota</taxon>
        <taxon>Alphaproteobacteria</taxon>
        <taxon>Rhodobacterales</taxon>
        <taxon>Paracoccaceae</taxon>
        <taxon>Parasedimentitalea</taxon>
    </lineage>
</organism>
<dbReference type="Proteomes" id="UP001429564">
    <property type="component" value="Unassembled WGS sequence"/>
</dbReference>
<gene>
    <name evidence="3" type="ORF">DL239_12830</name>
</gene>
<dbReference type="InterPro" id="IPR036249">
    <property type="entry name" value="Thioredoxin-like_sf"/>
</dbReference>
<proteinExistence type="predicted"/>
<feature type="domain" description="GST C-terminal" evidence="2">
    <location>
        <begin position="83"/>
        <end position="197"/>
    </location>
</feature>
<evidence type="ECO:0000259" key="2">
    <source>
        <dbReference type="PROSITE" id="PS50405"/>
    </source>
</evidence>
<feature type="domain" description="GST N-terminal" evidence="1">
    <location>
        <begin position="1"/>
        <end position="75"/>
    </location>
</feature>
<dbReference type="Gene3D" id="3.40.30.10">
    <property type="entry name" value="Glutaredoxin"/>
    <property type="match status" value="1"/>
</dbReference>
<evidence type="ECO:0000313" key="4">
    <source>
        <dbReference type="Proteomes" id="UP001429564"/>
    </source>
</evidence>
<sequence>MYKLYGSVKSRAFRVLWMLEELGEPYEFFNYTPHHPEILALNTSGKVPVLVDGDDVITDSMAILSYLADKHSKMTATSGTVDRAKQDAMTNLWLDEFDAVLWTAARHSFILPEEKRVPEVKDSLKWEFTRNLARQGAQFTGPFLMGDSFGIADIVATQCLNWALVAGFPVEDQTMRAYAREMRERPAFKQAMSYLDS</sequence>
<dbReference type="SFLD" id="SFLDG00358">
    <property type="entry name" value="Main_(cytGST)"/>
    <property type="match status" value="1"/>
</dbReference>
<keyword evidence="4" id="KW-1185">Reference proteome</keyword>
<protein>
    <submittedName>
        <fullName evidence="3">Glutathione S-transferase</fullName>
    </submittedName>
</protein>
<dbReference type="EMBL" id="QHLQ01000012">
    <property type="protein sequence ID" value="NIZ61858.1"/>
    <property type="molecule type" value="Genomic_DNA"/>
</dbReference>
<name>A0ABX0WAE2_9RHOB</name>
<dbReference type="Pfam" id="PF02798">
    <property type="entry name" value="GST_N"/>
    <property type="match status" value="1"/>
</dbReference>
<dbReference type="CDD" id="cd03046">
    <property type="entry name" value="GST_N_GTT1_like"/>
    <property type="match status" value="1"/>
</dbReference>
<reference evidence="3 4" key="1">
    <citation type="submission" date="2018-05" db="EMBL/GenBank/DDBJ databases">
        <authorList>
            <person name="Zhang Y.-J."/>
        </authorList>
    </citation>
    <scope>NUCLEOTIDE SEQUENCE [LARGE SCALE GENOMIC DNA]</scope>
    <source>
        <strain evidence="3 4">CY04</strain>
    </source>
</reference>
<dbReference type="InterPro" id="IPR036282">
    <property type="entry name" value="Glutathione-S-Trfase_C_sf"/>
</dbReference>
<dbReference type="PROSITE" id="PS50405">
    <property type="entry name" value="GST_CTER"/>
    <property type="match status" value="1"/>
</dbReference>
<accession>A0ABX0WAE2</accession>
<dbReference type="PROSITE" id="PS50404">
    <property type="entry name" value="GST_NTER"/>
    <property type="match status" value="1"/>
</dbReference>
<dbReference type="SFLD" id="SFLDS00019">
    <property type="entry name" value="Glutathione_Transferase_(cytos"/>
    <property type="match status" value="1"/>
</dbReference>
<dbReference type="InterPro" id="IPR040079">
    <property type="entry name" value="Glutathione_S-Trfase"/>
</dbReference>
<comment type="caution">
    <text evidence="3">The sequence shown here is derived from an EMBL/GenBank/DDBJ whole genome shotgun (WGS) entry which is preliminary data.</text>
</comment>
<dbReference type="SUPFAM" id="SSF52833">
    <property type="entry name" value="Thioredoxin-like"/>
    <property type="match status" value="1"/>
</dbReference>
<dbReference type="RefSeq" id="WP_167684494.1">
    <property type="nucleotide sequence ID" value="NZ_QHLQ01000012.1"/>
</dbReference>
<dbReference type="InterPro" id="IPR004045">
    <property type="entry name" value="Glutathione_S-Trfase_N"/>
</dbReference>
<dbReference type="SUPFAM" id="SSF47616">
    <property type="entry name" value="GST C-terminal domain-like"/>
    <property type="match status" value="1"/>
</dbReference>
<dbReference type="Gene3D" id="1.20.1050.10">
    <property type="match status" value="1"/>
</dbReference>
<evidence type="ECO:0000259" key="1">
    <source>
        <dbReference type="PROSITE" id="PS50404"/>
    </source>
</evidence>
<dbReference type="InterPro" id="IPR010987">
    <property type="entry name" value="Glutathione-S-Trfase_C-like"/>
</dbReference>